<reference evidence="1 2" key="1">
    <citation type="journal article" date="2016" name="Nat. Microbiol.">
        <title>The Mouse Intestinal Bacterial Collection (miBC) provides host-specific insight into cultured diversity and functional potential of the gut microbiota.</title>
        <authorList>
            <person name="Lagkouvardos I."/>
            <person name="Pukall R."/>
            <person name="Abt B."/>
            <person name="Foesel B.U."/>
            <person name="Meier-Kolthoff J.P."/>
            <person name="Kumar N."/>
            <person name="Bresciani A."/>
            <person name="Martinez I."/>
            <person name="Just S."/>
            <person name="Ziegler C."/>
            <person name="Brugiroux S."/>
            <person name="Garzetti D."/>
            <person name="Wenning M."/>
            <person name="Bui T.P."/>
            <person name="Wang J."/>
            <person name="Hugenholtz F."/>
            <person name="Plugge C.M."/>
            <person name="Peterson D.A."/>
            <person name="Hornef M.W."/>
            <person name="Baines J.F."/>
            <person name="Smidt H."/>
            <person name="Walter J."/>
            <person name="Kristiansen K."/>
            <person name="Nielsen H.B."/>
            <person name="Haller D."/>
            <person name="Overmann J."/>
            <person name="Stecher B."/>
            <person name="Clavel T."/>
        </authorList>
    </citation>
    <scope>NUCLEOTIDE SEQUENCE [LARGE SCALE GENOMIC DNA]</scope>
    <source>
        <strain evidence="1 2">DSM 28560</strain>
    </source>
</reference>
<keyword evidence="2" id="KW-1185">Reference proteome</keyword>
<dbReference type="Proteomes" id="UP000295710">
    <property type="component" value="Unassembled WGS sequence"/>
</dbReference>
<comment type="caution">
    <text evidence="1">The sequence shown here is derived from an EMBL/GenBank/DDBJ whole genome shotgun (WGS) entry which is preliminary data.</text>
</comment>
<protein>
    <submittedName>
        <fullName evidence="1">Uncharacterized protein</fullName>
    </submittedName>
</protein>
<proteinExistence type="predicted"/>
<sequence length="291" mass="33312">MTYDQFVQAVERKVNEGTDDDTAVCIHTAVKNNGRERKGIRLTKRGVNISPAIYLEEYYEQFQSGGTVEDAAGDILRLYDEISFSRSWEKDHISDYAKVKGRIVYHLVNKEKNENMLTDTPYVPYLDMAAVFYVLFEVNAYGTAAMMIKIEHLKLWDVTEEEIYHQACRNTERLLPYEFRTMKEVIAELTGSKEDPGRDVMYVLSNTIRSFGAAVVLYDGVLAYVGSCLRENYYVLPSSVHEVIIIPESEAPGKKELAAMVAEINATQVEEEDVLSDNAYYYDRNLKKLQE</sequence>
<dbReference type="InterPro" id="IPR043743">
    <property type="entry name" value="DUF5688"/>
</dbReference>
<dbReference type="EMBL" id="SMMX01000001">
    <property type="protein sequence ID" value="TDA23510.1"/>
    <property type="molecule type" value="Genomic_DNA"/>
</dbReference>
<name>A0A4V2WSY0_9FIRM</name>
<dbReference type="AlphaFoldDB" id="A0A4V2WSY0"/>
<gene>
    <name evidence="1" type="ORF">E1963_01150</name>
</gene>
<accession>A0A4V2WSY0</accession>
<organism evidence="1 2">
    <name type="scientific">Extibacter muris</name>
    <dbReference type="NCBI Taxonomy" id="1796622"/>
    <lineage>
        <taxon>Bacteria</taxon>
        <taxon>Bacillati</taxon>
        <taxon>Bacillota</taxon>
        <taxon>Clostridia</taxon>
        <taxon>Lachnospirales</taxon>
        <taxon>Lachnospiraceae</taxon>
        <taxon>Extibacter</taxon>
    </lineage>
</organism>
<dbReference type="Pfam" id="PF18941">
    <property type="entry name" value="DUF5688"/>
    <property type="match status" value="1"/>
</dbReference>
<evidence type="ECO:0000313" key="1">
    <source>
        <dbReference type="EMBL" id="TDA23510.1"/>
    </source>
</evidence>
<evidence type="ECO:0000313" key="2">
    <source>
        <dbReference type="Proteomes" id="UP000295710"/>
    </source>
</evidence>